<gene>
    <name evidence="3" type="ORF">AMON00008_LOCUS24245</name>
</gene>
<feature type="transmembrane region" description="Helical" evidence="2">
    <location>
        <begin position="62"/>
        <end position="84"/>
    </location>
</feature>
<feature type="region of interest" description="Disordered" evidence="1">
    <location>
        <begin position="1"/>
        <end position="29"/>
    </location>
</feature>
<keyword evidence="2" id="KW-1133">Transmembrane helix</keyword>
<sequence>MAAWLSRPGPSERELPSGACTPPREDDLATRPRLVCTPRDSQFREPGVEHPAIAVTRQACSILLLIGCIFGVAMAVIVGLYTAVSTMVENETEVGHCQEQPITNGVIKAGFVNGTVEVRCSPGFKLGPLPEAARELRCRLLAQHCMVLKAATIVDDPVRRCSHTYAYTLVQPEGARQVAERPEEEEEEEALAEARLVADRAMRGACVPDLRHAPSRLYREPQAPLKVAEVVRDVKRARWTTTTSSVAMSALMLSSLAALVGAGIGRARTGGGIACAEPETAALLDANDEEGWPSWLDTANVGEDSSDAEQGSLRPL</sequence>
<name>A0A7S4QSH3_9DINO</name>
<keyword evidence="2" id="KW-0812">Transmembrane</keyword>
<evidence type="ECO:0000313" key="3">
    <source>
        <dbReference type="EMBL" id="CAE4591045.1"/>
    </source>
</evidence>
<keyword evidence="2" id="KW-0472">Membrane</keyword>
<protein>
    <submittedName>
        <fullName evidence="3">Uncharacterized protein</fullName>
    </submittedName>
</protein>
<evidence type="ECO:0000256" key="2">
    <source>
        <dbReference type="SAM" id="Phobius"/>
    </source>
</evidence>
<proteinExistence type="predicted"/>
<dbReference type="EMBL" id="HBNR01035329">
    <property type="protein sequence ID" value="CAE4591045.1"/>
    <property type="molecule type" value="Transcribed_RNA"/>
</dbReference>
<accession>A0A7S4QSH3</accession>
<reference evidence="3" key="1">
    <citation type="submission" date="2021-01" db="EMBL/GenBank/DDBJ databases">
        <authorList>
            <person name="Corre E."/>
            <person name="Pelletier E."/>
            <person name="Niang G."/>
            <person name="Scheremetjew M."/>
            <person name="Finn R."/>
            <person name="Kale V."/>
            <person name="Holt S."/>
            <person name="Cochrane G."/>
            <person name="Meng A."/>
            <person name="Brown T."/>
            <person name="Cohen L."/>
        </authorList>
    </citation>
    <scope>NUCLEOTIDE SEQUENCE</scope>
    <source>
        <strain evidence="3">CCMP3105</strain>
    </source>
</reference>
<evidence type="ECO:0000256" key="1">
    <source>
        <dbReference type="SAM" id="MobiDB-lite"/>
    </source>
</evidence>
<organism evidence="3">
    <name type="scientific">Alexandrium monilatum</name>
    <dbReference type="NCBI Taxonomy" id="311494"/>
    <lineage>
        <taxon>Eukaryota</taxon>
        <taxon>Sar</taxon>
        <taxon>Alveolata</taxon>
        <taxon>Dinophyceae</taxon>
        <taxon>Gonyaulacales</taxon>
        <taxon>Pyrocystaceae</taxon>
        <taxon>Alexandrium</taxon>
    </lineage>
</organism>
<feature type="region of interest" description="Disordered" evidence="1">
    <location>
        <begin position="293"/>
        <end position="316"/>
    </location>
</feature>
<dbReference type="AlphaFoldDB" id="A0A7S4QSH3"/>